<dbReference type="Gene3D" id="3.30.1120.10">
    <property type="match status" value="1"/>
</dbReference>
<feature type="domain" description="Sulfatase N-terminal" evidence="3">
    <location>
        <begin position="61"/>
        <end position="477"/>
    </location>
</feature>
<sequence>MDELKASTIDHWRALPELQIGDKPFRGKIMPIYEQSEERWPEEDDTSSAADDDKSATVKRPNVLIWLLDDCGYAQTAPYGSPIATPTISKLASSGLAYSNFHSTALCSPSRASLLSGRNHHSIGMGSHALTAMGFPGYSARVPRTAAGVAKLLQRNGYATFALGKWDHTPFEDISVAGPFEHWPSGAGFDHFYGFMAADAHNFKPVFFQDHSPVQPSLNRSDYHLSADIADKAIEYITATKSVKRDKPFFMYWATGAVHAPHHAPTEYLEKYKGQFDAGWDMERSAVHQKQLNLGVIPEGTVNTERPSSLPAWDSLSDEDKRLFSRQKEAFAAQLEHADVQFGRIVATLERIGELNNTLIVVTSDNGASGEGGLAGSFNEMRVVNGLQTSVKANMEHIDEWGTAATYNHYHAGWAWAGNTPFQLFKQTVFRGGQTGPLVLHWPDRITATATKGDRVSWRRQYAHITDITPTILEAASISPPEYVDGVRQMGMHGSSLLYSIDDAVAPSQHGLQYYEMYGNLGIYNDGWKAVALHADRMPWDINLRASFSNDTWQLYDTNADFSESNDLAAVHPTKLKELLETMFGELWRYNVFPLYDDLAERIRREYQRSMPSSAAPMVYWPPGAVRITEAISAAQLTKNQSHRIEAVVTMPTEGILVAVGGMTGGFSLFITSNQTLKYVYNYFGMEKTVIVSNATIPSSGEHVLEFVMALDASPQVAGSVDMSADGGLSAYAIMYIDGQPVGEQTIPAVVVGPYSMEETFDVGADFGTSVDNDEYAVPFYITQGTLDKVSIQKI</sequence>
<organism evidence="4 5">
    <name type="scientific">Cymbomonas tetramitiformis</name>
    <dbReference type="NCBI Taxonomy" id="36881"/>
    <lineage>
        <taxon>Eukaryota</taxon>
        <taxon>Viridiplantae</taxon>
        <taxon>Chlorophyta</taxon>
        <taxon>Pyramimonadophyceae</taxon>
        <taxon>Pyramimonadales</taxon>
        <taxon>Pyramimonadaceae</taxon>
        <taxon>Cymbomonas</taxon>
    </lineage>
</organism>
<dbReference type="Pfam" id="PF00884">
    <property type="entry name" value="Sulfatase"/>
    <property type="match status" value="1"/>
</dbReference>
<name>A0AAE0C4E8_9CHLO</name>
<evidence type="ECO:0000256" key="1">
    <source>
        <dbReference type="ARBA" id="ARBA00008779"/>
    </source>
</evidence>
<dbReference type="InterPro" id="IPR050738">
    <property type="entry name" value="Sulfatase"/>
</dbReference>
<dbReference type="InterPro" id="IPR017850">
    <property type="entry name" value="Alkaline_phosphatase_core_sf"/>
</dbReference>
<feature type="region of interest" description="Disordered" evidence="2">
    <location>
        <begin position="34"/>
        <end position="55"/>
    </location>
</feature>
<dbReference type="EMBL" id="LGRX02028298">
    <property type="protein sequence ID" value="KAK3248222.1"/>
    <property type="molecule type" value="Genomic_DNA"/>
</dbReference>
<dbReference type="CDD" id="cd16025">
    <property type="entry name" value="PAS_like"/>
    <property type="match status" value="1"/>
</dbReference>
<reference evidence="4 5" key="1">
    <citation type="journal article" date="2015" name="Genome Biol. Evol.">
        <title>Comparative Genomics of a Bacterivorous Green Alga Reveals Evolutionary Causalities and Consequences of Phago-Mixotrophic Mode of Nutrition.</title>
        <authorList>
            <person name="Burns J.A."/>
            <person name="Paasch A."/>
            <person name="Narechania A."/>
            <person name="Kim E."/>
        </authorList>
    </citation>
    <scope>NUCLEOTIDE SEQUENCE [LARGE SCALE GENOMIC DNA]</scope>
    <source>
        <strain evidence="4 5">PLY_AMNH</strain>
    </source>
</reference>
<dbReference type="Proteomes" id="UP001190700">
    <property type="component" value="Unassembled WGS sequence"/>
</dbReference>
<accession>A0AAE0C4E8</accession>
<dbReference type="PANTHER" id="PTHR42693:SF43">
    <property type="entry name" value="BLL2667 PROTEIN"/>
    <property type="match status" value="1"/>
</dbReference>
<keyword evidence="5" id="KW-1185">Reference proteome</keyword>
<protein>
    <recommendedName>
        <fullName evidence="3">Sulfatase N-terminal domain-containing protein</fullName>
    </recommendedName>
</protein>
<dbReference type="Gene3D" id="3.40.720.10">
    <property type="entry name" value="Alkaline Phosphatase, subunit A"/>
    <property type="match status" value="1"/>
</dbReference>
<comment type="similarity">
    <text evidence="1">Belongs to the sulfatase family.</text>
</comment>
<gene>
    <name evidence="4" type="ORF">CYMTET_42308</name>
</gene>
<evidence type="ECO:0000259" key="3">
    <source>
        <dbReference type="Pfam" id="PF00884"/>
    </source>
</evidence>
<comment type="caution">
    <text evidence="4">The sequence shown here is derived from an EMBL/GenBank/DDBJ whole genome shotgun (WGS) entry which is preliminary data.</text>
</comment>
<dbReference type="SUPFAM" id="SSF53649">
    <property type="entry name" value="Alkaline phosphatase-like"/>
    <property type="match status" value="1"/>
</dbReference>
<dbReference type="PANTHER" id="PTHR42693">
    <property type="entry name" value="ARYLSULFATASE FAMILY MEMBER"/>
    <property type="match status" value="1"/>
</dbReference>
<proteinExistence type="inferred from homology"/>
<dbReference type="InterPro" id="IPR000917">
    <property type="entry name" value="Sulfatase_N"/>
</dbReference>
<dbReference type="AlphaFoldDB" id="A0AAE0C4E8"/>
<evidence type="ECO:0000313" key="4">
    <source>
        <dbReference type="EMBL" id="KAK3248222.1"/>
    </source>
</evidence>
<evidence type="ECO:0000313" key="5">
    <source>
        <dbReference type="Proteomes" id="UP001190700"/>
    </source>
</evidence>
<evidence type="ECO:0000256" key="2">
    <source>
        <dbReference type="SAM" id="MobiDB-lite"/>
    </source>
</evidence>